<dbReference type="Proteomes" id="UP001630127">
    <property type="component" value="Unassembled WGS sequence"/>
</dbReference>
<dbReference type="PROSITE" id="PS00107">
    <property type="entry name" value="PROTEIN_KINASE_ATP"/>
    <property type="match status" value="1"/>
</dbReference>
<dbReference type="InterPro" id="IPR017441">
    <property type="entry name" value="Protein_kinase_ATP_BS"/>
</dbReference>
<dbReference type="Pfam" id="PF00560">
    <property type="entry name" value="LRR_1"/>
    <property type="match status" value="2"/>
</dbReference>
<evidence type="ECO:0000256" key="17">
    <source>
        <dbReference type="ARBA" id="ARBA00023170"/>
    </source>
</evidence>
<dbReference type="AlphaFoldDB" id="A0ABD2Y001"/>
<evidence type="ECO:0000256" key="13">
    <source>
        <dbReference type="ARBA" id="ARBA00022777"/>
    </source>
</evidence>
<dbReference type="Gene3D" id="1.10.510.10">
    <property type="entry name" value="Transferase(Phosphotransferase) domain 1"/>
    <property type="match status" value="1"/>
</dbReference>
<dbReference type="Pfam" id="PF07714">
    <property type="entry name" value="PK_Tyr_Ser-Thr"/>
    <property type="match status" value="1"/>
</dbReference>
<dbReference type="FunFam" id="1.10.510.10:FF:000358">
    <property type="entry name" value="Putative leucine-rich repeat receptor-like serine/threonine-protein kinase"/>
    <property type="match status" value="1"/>
</dbReference>
<evidence type="ECO:0000256" key="21">
    <source>
        <dbReference type="PROSITE-ProRule" id="PRU10141"/>
    </source>
</evidence>
<evidence type="ECO:0000256" key="8">
    <source>
        <dbReference type="ARBA" id="ARBA00022679"/>
    </source>
</evidence>
<protein>
    <recommendedName>
        <fullName evidence="3">non-specific serine/threonine protein kinase</fullName>
        <ecNumber evidence="3">2.7.11.1</ecNumber>
    </recommendedName>
</protein>
<evidence type="ECO:0000256" key="2">
    <source>
        <dbReference type="ARBA" id="ARBA00009592"/>
    </source>
</evidence>
<proteinExistence type="inferred from homology"/>
<dbReference type="SUPFAM" id="SSF52058">
    <property type="entry name" value="L domain-like"/>
    <property type="match status" value="1"/>
</dbReference>
<keyword evidence="12 21" id="KW-0547">Nucleotide-binding</keyword>
<evidence type="ECO:0000256" key="16">
    <source>
        <dbReference type="ARBA" id="ARBA00023136"/>
    </source>
</evidence>
<accession>A0ABD2Y001</accession>
<reference evidence="25 26" key="1">
    <citation type="submission" date="2024-11" db="EMBL/GenBank/DDBJ databases">
        <title>A near-complete genome assembly of Cinchona calisaya.</title>
        <authorList>
            <person name="Lian D.C."/>
            <person name="Zhao X.W."/>
            <person name="Wei L."/>
        </authorList>
    </citation>
    <scope>NUCLEOTIDE SEQUENCE [LARGE SCALE GENOMIC DNA]</scope>
    <source>
        <tissue evidence="25">Nenye</tissue>
    </source>
</reference>
<keyword evidence="15 23" id="KW-1133">Transmembrane helix</keyword>
<dbReference type="InterPro" id="IPR001611">
    <property type="entry name" value="Leu-rich_rpt"/>
</dbReference>
<keyword evidence="11" id="KW-0677">Repeat</keyword>
<organism evidence="25 26">
    <name type="scientific">Cinchona calisaya</name>
    <dbReference type="NCBI Taxonomy" id="153742"/>
    <lineage>
        <taxon>Eukaryota</taxon>
        <taxon>Viridiplantae</taxon>
        <taxon>Streptophyta</taxon>
        <taxon>Embryophyta</taxon>
        <taxon>Tracheophyta</taxon>
        <taxon>Spermatophyta</taxon>
        <taxon>Magnoliopsida</taxon>
        <taxon>eudicotyledons</taxon>
        <taxon>Gunneridae</taxon>
        <taxon>Pentapetalae</taxon>
        <taxon>asterids</taxon>
        <taxon>lamiids</taxon>
        <taxon>Gentianales</taxon>
        <taxon>Rubiaceae</taxon>
        <taxon>Cinchonoideae</taxon>
        <taxon>Cinchoneae</taxon>
        <taxon>Cinchona</taxon>
    </lineage>
</organism>
<evidence type="ECO:0000256" key="23">
    <source>
        <dbReference type="SAM" id="Phobius"/>
    </source>
</evidence>
<comment type="similarity">
    <text evidence="22">Belongs to the protein kinase superfamily.</text>
</comment>
<keyword evidence="17" id="KW-0675">Receptor</keyword>
<dbReference type="FunFam" id="3.80.10.10:FF:000111">
    <property type="entry name" value="LRR receptor-like serine/threonine-protein kinase ERECTA"/>
    <property type="match status" value="1"/>
</dbReference>
<keyword evidence="18" id="KW-0325">Glycoprotein</keyword>
<dbReference type="GO" id="GO:0004674">
    <property type="term" value="F:protein serine/threonine kinase activity"/>
    <property type="evidence" value="ECO:0007669"/>
    <property type="project" value="UniProtKB-KW"/>
</dbReference>
<comment type="caution">
    <text evidence="25">The sequence shown here is derived from an EMBL/GenBank/DDBJ whole genome shotgun (WGS) entry which is preliminary data.</text>
</comment>
<evidence type="ECO:0000256" key="14">
    <source>
        <dbReference type="ARBA" id="ARBA00022840"/>
    </source>
</evidence>
<keyword evidence="16 23" id="KW-0472">Membrane</keyword>
<name>A0ABD2Y001_9GENT</name>
<evidence type="ECO:0000313" key="25">
    <source>
        <dbReference type="EMBL" id="KAL3500483.1"/>
    </source>
</evidence>
<comment type="similarity">
    <text evidence="2">Belongs to the RLP family.</text>
</comment>
<dbReference type="SMART" id="SM00220">
    <property type="entry name" value="S_TKc"/>
    <property type="match status" value="1"/>
</dbReference>
<keyword evidence="5 22" id="KW-0723">Serine/threonine-protein kinase</keyword>
<keyword evidence="7" id="KW-0433">Leucine-rich repeat</keyword>
<evidence type="ECO:0000256" key="6">
    <source>
        <dbReference type="ARBA" id="ARBA00022553"/>
    </source>
</evidence>
<evidence type="ECO:0000256" key="4">
    <source>
        <dbReference type="ARBA" id="ARBA00022475"/>
    </source>
</evidence>
<dbReference type="InterPro" id="IPR000719">
    <property type="entry name" value="Prot_kinase_dom"/>
</dbReference>
<evidence type="ECO:0000259" key="24">
    <source>
        <dbReference type="PROSITE" id="PS50011"/>
    </source>
</evidence>
<feature type="binding site" evidence="21">
    <location>
        <position position="171"/>
    </location>
    <ligand>
        <name>ATP</name>
        <dbReference type="ChEBI" id="CHEBI:30616"/>
    </ligand>
</feature>
<evidence type="ECO:0000256" key="20">
    <source>
        <dbReference type="ARBA" id="ARBA00048679"/>
    </source>
</evidence>
<dbReference type="EC" id="2.7.11.1" evidence="3"/>
<feature type="transmembrane region" description="Helical" evidence="23">
    <location>
        <begin position="123"/>
        <end position="141"/>
    </location>
</feature>
<evidence type="ECO:0000256" key="5">
    <source>
        <dbReference type="ARBA" id="ARBA00022527"/>
    </source>
</evidence>
<sequence>MEAGEIPPSIVDCSNLENLDMQDNFFQGRIPPNLGYLKSIQQLDLSSNNLIGKIPKDLEKLQFLNYLDLSYNDLEGEVPTTGVFGNASQITLIGNGKLCGGIPELNLPSCPIVQGKKKRNLKVIIIVFSTIFPMIIMILGFSPENLVGSGSFGVVYKGRLDRPGDNLVAIKVLDLQQGGALKSFKAECNALRNIRHQNLVSIISYCSSINPMGLEFKALVYEFMENGNLDMWLHPKTTDESTRSRSLNVFQILNIAIDVASALNYLHNQCVAPIVHCDLKPSNILLDNDLVAHVGDFGLAKLLAKITDSSSEEGISSSIAIRGTFGYAAPEYGMGVEVSIQGDVYAYGILLLEMFTRKRPTDAMFKDGLDLHDYVKRALPDQVSMIVDPLLLPKKGCENEEVSTHDKLNIDDEKKADFLSSILRIGINCSATLPNDRMPINEILRKLHLLRDGFLGSKMK</sequence>
<comment type="catalytic activity">
    <reaction evidence="20">
        <text>L-seryl-[protein] + ATP = O-phospho-L-seryl-[protein] + ADP + H(+)</text>
        <dbReference type="Rhea" id="RHEA:17989"/>
        <dbReference type="Rhea" id="RHEA-COMP:9863"/>
        <dbReference type="Rhea" id="RHEA-COMP:11604"/>
        <dbReference type="ChEBI" id="CHEBI:15378"/>
        <dbReference type="ChEBI" id="CHEBI:29999"/>
        <dbReference type="ChEBI" id="CHEBI:30616"/>
        <dbReference type="ChEBI" id="CHEBI:83421"/>
        <dbReference type="ChEBI" id="CHEBI:456216"/>
        <dbReference type="EC" id="2.7.11.1"/>
    </reaction>
</comment>
<comment type="subcellular location">
    <subcellularLocation>
        <location evidence="1">Cell membrane</location>
        <topology evidence="1">Single-pass membrane protein</topology>
    </subcellularLocation>
</comment>
<evidence type="ECO:0000256" key="9">
    <source>
        <dbReference type="ARBA" id="ARBA00022692"/>
    </source>
</evidence>
<dbReference type="InterPro" id="IPR001245">
    <property type="entry name" value="Ser-Thr/Tyr_kinase_cat_dom"/>
</dbReference>
<dbReference type="EMBL" id="JBJUIK010000016">
    <property type="protein sequence ID" value="KAL3500483.1"/>
    <property type="molecule type" value="Genomic_DNA"/>
</dbReference>
<keyword evidence="10" id="KW-0732">Signal</keyword>
<dbReference type="InterPro" id="IPR011009">
    <property type="entry name" value="Kinase-like_dom_sf"/>
</dbReference>
<dbReference type="GO" id="GO:0005524">
    <property type="term" value="F:ATP binding"/>
    <property type="evidence" value="ECO:0007669"/>
    <property type="project" value="UniProtKB-UniRule"/>
</dbReference>
<evidence type="ECO:0000256" key="10">
    <source>
        <dbReference type="ARBA" id="ARBA00022729"/>
    </source>
</evidence>
<keyword evidence="6" id="KW-0597">Phosphoprotein</keyword>
<evidence type="ECO:0000256" key="12">
    <source>
        <dbReference type="ARBA" id="ARBA00022741"/>
    </source>
</evidence>
<keyword evidence="9 23" id="KW-0812">Transmembrane</keyword>
<evidence type="ECO:0000256" key="3">
    <source>
        <dbReference type="ARBA" id="ARBA00012513"/>
    </source>
</evidence>
<evidence type="ECO:0000256" key="18">
    <source>
        <dbReference type="ARBA" id="ARBA00023180"/>
    </source>
</evidence>
<dbReference type="Gene3D" id="3.80.10.10">
    <property type="entry name" value="Ribonuclease Inhibitor"/>
    <property type="match status" value="1"/>
</dbReference>
<keyword evidence="13" id="KW-0418">Kinase</keyword>
<keyword evidence="26" id="KW-1185">Reference proteome</keyword>
<dbReference type="PANTHER" id="PTHR27008">
    <property type="entry name" value="OS04G0122200 PROTEIN"/>
    <property type="match status" value="1"/>
</dbReference>
<evidence type="ECO:0000256" key="1">
    <source>
        <dbReference type="ARBA" id="ARBA00004162"/>
    </source>
</evidence>
<dbReference type="SUPFAM" id="SSF56112">
    <property type="entry name" value="Protein kinase-like (PK-like)"/>
    <property type="match status" value="1"/>
</dbReference>
<evidence type="ECO:0000256" key="19">
    <source>
        <dbReference type="ARBA" id="ARBA00047899"/>
    </source>
</evidence>
<dbReference type="InterPro" id="IPR051809">
    <property type="entry name" value="Plant_receptor-like_S/T_kinase"/>
</dbReference>
<gene>
    <name evidence="25" type="ORF">ACH5RR_039576</name>
</gene>
<dbReference type="PROSITE" id="PS00108">
    <property type="entry name" value="PROTEIN_KINASE_ST"/>
    <property type="match status" value="1"/>
</dbReference>
<dbReference type="Gene3D" id="3.30.200.20">
    <property type="entry name" value="Phosphorylase Kinase, domain 1"/>
    <property type="match status" value="1"/>
</dbReference>
<evidence type="ECO:0000313" key="26">
    <source>
        <dbReference type="Proteomes" id="UP001630127"/>
    </source>
</evidence>
<dbReference type="InterPro" id="IPR032675">
    <property type="entry name" value="LRR_dom_sf"/>
</dbReference>
<keyword evidence="4" id="KW-1003">Cell membrane</keyword>
<dbReference type="PANTHER" id="PTHR27008:SF499">
    <property type="entry name" value="OS06G0581500 PROTEIN"/>
    <property type="match status" value="1"/>
</dbReference>
<dbReference type="InterPro" id="IPR008271">
    <property type="entry name" value="Ser/Thr_kinase_AS"/>
</dbReference>
<dbReference type="PROSITE" id="PS50011">
    <property type="entry name" value="PROTEIN_KINASE_DOM"/>
    <property type="match status" value="1"/>
</dbReference>
<evidence type="ECO:0000256" key="11">
    <source>
        <dbReference type="ARBA" id="ARBA00022737"/>
    </source>
</evidence>
<evidence type="ECO:0000256" key="15">
    <source>
        <dbReference type="ARBA" id="ARBA00022989"/>
    </source>
</evidence>
<keyword evidence="8" id="KW-0808">Transferase</keyword>
<dbReference type="GO" id="GO:0005886">
    <property type="term" value="C:plasma membrane"/>
    <property type="evidence" value="ECO:0007669"/>
    <property type="project" value="UniProtKB-SubCell"/>
</dbReference>
<evidence type="ECO:0000256" key="7">
    <source>
        <dbReference type="ARBA" id="ARBA00022614"/>
    </source>
</evidence>
<comment type="catalytic activity">
    <reaction evidence="19">
        <text>L-threonyl-[protein] + ATP = O-phospho-L-threonyl-[protein] + ADP + H(+)</text>
        <dbReference type="Rhea" id="RHEA:46608"/>
        <dbReference type="Rhea" id="RHEA-COMP:11060"/>
        <dbReference type="Rhea" id="RHEA-COMP:11605"/>
        <dbReference type="ChEBI" id="CHEBI:15378"/>
        <dbReference type="ChEBI" id="CHEBI:30013"/>
        <dbReference type="ChEBI" id="CHEBI:30616"/>
        <dbReference type="ChEBI" id="CHEBI:61977"/>
        <dbReference type="ChEBI" id="CHEBI:456216"/>
        <dbReference type="EC" id="2.7.11.1"/>
    </reaction>
</comment>
<keyword evidence="14 21" id="KW-0067">ATP-binding</keyword>
<evidence type="ECO:0000256" key="22">
    <source>
        <dbReference type="RuleBase" id="RU000304"/>
    </source>
</evidence>
<feature type="domain" description="Protein kinase" evidence="24">
    <location>
        <begin position="141"/>
        <end position="455"/>
    </location>
</feature>